<reference evidence="13 14" key="1">
    <citation type="submission" date="2016-10" db="EMBL/GenBank/DDBJ databases">
        <title>The Draft Genome Sequence of the Potato Rhizosphere Bacteria Ochrobactrum sp. IPA7.2.</title>
        <authorList>
            <person name="Gogoleva N.E."/>
            <person name="Khlopko Y.A."/>
            <person name="Burygin G.L."/>
            <person name="Plotnikov A.O."/>
        </authorList>
    </citation>
    <scope>NUCLEOTIDE SEQUENCE [LARGE SCALE GENOMIC DNA]</scope>
    <source>
        <strain evidence="13 14">IPA7.2</strain>
    </source>
</reference>
<dbReference type="AlphaFoldDB" id="A0A1J6HS82"/>
<keyword evidence="6 12" id="KW-0441">Lipid A biosynthesis</keyword>
<comment type="catalytic activity">
    <reaction evidence="11 12">
        <text>a UDP-3-O-[(3R)-3-hydroxyacyl]-N-acetyl-alpha-D-glucosamine + H2O = a UDP-3-O-[(3R)-3-hydroxyacyl]-alpha-D-glucosamine + acetate</text>
        <dbReference type="Rhea" id="RHEA:67816"/>
        <dbReference type="ChEBI" id="CHEBI:15377"/>
        <dbReference type="ChEBI" id="CHEBI:30089"/>
        <dbReference type="ChEBI" id="CHEBI:137740"/>
        <dbReference type="ChEBI" id="CHEBI:173225"/>
        <dbReference type="EC" id="3.5.1.108"/>
    </reaction>
</comment>
<evidence type="ECO:0000256" key="12">
    <source>
        <dbReference type="HAMAP-Rule" id="MF_00388"/>
    </source>
</evidence>
<dbReference type="PANTHER" id="PTHR33694:SF1">
    <property type="entry name" value="UDP-3-O-ACYL-N-ACETYLGLUCOSAMINE DEACETYLASE 1, MITOCHONDRIAL-RELATED"/>
    <property type="match status" value="1"/>
</dbReference>
<dbReference type="GO" id="GO:0016020">
    <property type="term" value="C:membrane"/>
    <property type="evidence" value="ECO:0007669"/>
    <property type="project" value="GOC"/>
</dbReference>
<sequence>MGTLLSAYQKTIGRAVTLSGVGVHGGAPASATFFPADADTGIVFQRSDMKGKAPEVRAHVSQIGATDLCTSLGPKESKIDTVEHLMAAVAALGIDNLVVEIDGPEVPILDGTSARFIEAFDEAGVVTQEAKRRFIRILKTVRVEAGGSWGEFRPFAGTRFEVEIDFECPLIGRQKFADDVDEATFRKELSTARTFGFMKDVERLWASGHALGSSLDNSLVIGDDNSVINPGGLRFKDEFVRHKTLDAVGDLALAGLPFIGCFRSYRSGHRLNAETVKALLSDKTAFDIVEASGVRQNSRASDFVAVKPNIAAPWAL</sequence>
<dbReference type="InterPro" id="IPR011334">
    <property type="entry name" value="UDP-acyl_GlcNac_deAcase_C"/>
</dbReference>
<accession>A0A1J6HS82</accession>
<dbReference type="UniPathway" id="UPA00359">
    <property type="reaction ID" value="UER00478"/>
</dbReference>
<dbReference type="InterPro" id="IPR015870">
    <property type="entry name" value="UDP-acyl_N-AcGlcN_deAcase_N"/>
</dbReference>
<keyword evidence="8 12" id="KW-0378">Hydrolase</keyword>
<gene>
    <name evidence="12" type="primary">lpxC</name>
    <name evidence="13" type="ORF">BLA27_00290</name>
</gene>
<dbReference type="InterPro" id="IPR020568">
    <property type="entry name" value="Ribosomal_Su5_D2-typ_SF"/>
</dbReference>
<proteinExistence type="inferred from homology"/>
<dbReference type="GO" id="GO:0046872">
    <property type="term" value="F:metal ion binding"/>
    <property type="evidence" value="ECO:0007669"/>
    <property type="project" value="UniProtKB-KW"/>
</dbReference>
<evidence type="ECO:0000256" key="3">
    <source>
        <dbReference type="ARBA" id="ARBA00005002"/>
    </source>
</evidence>
<comment type="similarity">
    <text evidence="12">Belongs to the LpxC family.</text>
</comment>
<comment type="caution">
    <text evidence="13">The sequence shown here is derived from an EMBL/GenBank/DDBJ whole genome shotgun (WGS) entry which is preliminary data.</text>
</comment>
<dbReference type="Gene3D" id="3.30.230.20">
    <property type="entry name" value="lpxc deacetylase, domain 1"/>
    <property type="match status" value="1"/>
</dbReference>
<feature type="binding site" evidence="12">
    <location>
        <position position="84"/>
    </location>
    <ligand>
        <name>Zn(2+)</name>
        <dbReference type="ChEBI" id="CHEBI:29105"/>
    </ligand>
</feature>
<dbReference type="Pfam" id="PF03331">
    <property type="entry name" value="LpxC"/>
    <property type="match status" value="1"/>
</dbReference>
<comment type="pathway">
    <text evidence="3 12">Glycolipid biosynthesis; lipid IV(A) biosynthesis; lipid IV(A) from (3R)-3-hydroxytetradecanoyl-[acyl-carrier-protein] and UDP-N-acetyl-alpha-D-glucosamine: step 2/6.</text>
</comment>
<keyword evidence="9 12" id="KW-0862">Zinc</keyword>
<feature type="binding site" evidence="12">
    <location>
        <position position="242"/>
    </location>
    <ligand>
        <name>Zn(2+)</name>
        <dbReference type="ChEBI" id="CHEBI:29105"/>
    </ligand>
</feature>
<dbReference type="GO" id="GO:0103117">
    <property type="term" value="F:UDP-3-O-acyl-N-acetylglucosamine deacetylase activity"/>
    <property type="evidence" value="ECO:0007669"/>
    <property type="project" value="UniProtKB-UniRule"/>
</dbReference>
<feature type="active site" description="Proton donor" evidence="12">
    <location>
        <position position="269"/>
    </location>
</feature>
<dbReference type="EC" id="3.5.1.108" evidence="4 12"/>
<dbReference type="GO" id="GO:0009245">
    <property type="term" value="P:lipid A biosynthetic process"/>
    <property type="evidence" value="ECO:0007669"/>
    <property type="project" value="UniProtKB-UniRule"/>
</dbReference>
<evidence type="ECO:0000256" key="9">
    <source>
        <dbReference type="ARBA" id="ARBA00022833"/>
    </source>
</evidence>
<evidence type="ECO:0000313" key="14">
    <source>
        <dbReference type="Proteomes" id="UP000182985"/>
    </source>
</evidence>
<feature type="binding site" evidence="12">
    <location>
        <position position="246"/>
    </location>
    <ligand>
        <name>Zn(2+)</name>
        <dbReference type="ChEBI" id="CHEBI:29105"/>
    </ligand>
</feature>
<dbReference type="PANTHER" id="PTHR33694">
    <property type="entry name" value="UDP-3-O-ACYL-N-ACETYLGLUCOSAMINE DEACETYLASE 1, MITOCHONDRIAL-RELATED"/>
    <property type="match status" value="1"/>
</dbReference>
<organism evidence="13 14">
    <name type="scientific">Brucella cytisi</name>
    <dbReference type="NCBI Taxonomy" id="407152"/>
    <lineage>
        <taxon>Bacteria</taxon>
        <taxon>Pseudomonadati</taxon>
        <taxon>Pseudomonadota</taxon>
        <taxon>Alphaproteobacteria</taxon>
        <taxon>Hyphomicrobiales</taxon>
        <taxon>Brucellaceae</taxon>
        <taxon>Brucella/Ochrobactrum group</taxon>
        <taxon>Brucella</taxon>
    </lineage>
</organism>
<evidence type="ECO:0000256" key="10">
    <source>
        <dbReference type="ARBA" id="ARBA00023098"/>
    </source>
</evidence>
<evidence type="ECO:0000256" key="11">
    <source>
        <dbReference type="ARBA" id="ARBA00024535"/>
    </source>
</evidence>
<dbReference type="SUPFAM" id="SSF54211">
    <property type="entry name" value="Ribosomal protein S5 domain 2-like"/>
    <property type="match status" value="2"/>
</dbReference>
<dbReference type="Gene3D" id="3.30.1700.10">
    <property type="entry name" value="lpxc deacetylase, domain 2"/>
    <property type="match status" value="1"/>
</dbReference>
<evidence type="ECO:0000256" key="7">
    <source>
        <dbReference type="ARBA" id="ARBA00022723"/>
    </source>
</evidence>
<dbReference type="NCBIfam" id="TIGR00325">
    <property type="entry name" value="lpxC"/>
    <property type="match status" value="1"/>
</dbReference>
<evidence type="ECO:0000256" key="2">
    <source>
        <dbReference type="ARBA" id="ARBA00002923"/>
    </source>
</evidence>
<evidence type="ECO:0000256" key="1">
    <source>
        <dbReference type="ARBA" id="ARBA00001947"/>
    </source>
</evidence>
<comment type="function">
    <text evidence="2 12">Catalyzes the hydrolysis of UDP-3-O-myristoyl-N-acetylglucosamine to form UDP-3-O-myristoylglucosamine and acetate, the committed step in lipid A biosynthesis.</text>
</comment>
<evidence type="ECO:0000256" key="4">
    <source>
        <dbReference type="ARBA" id="ARBA00012745"/>
    </source>
</evidence>
<dbReference type="Proteomes" id="UP000182985">
    <property type="component" value="Unassembled WGS sequence"/>
</dbReference>
<dbReference type="InterPro" id="IPR004463">
    <property type="entry name" value="UDP-acyl_GlcNac_deAcase"/>
</dbReference>
<dbReference type="HAMAP" id="MF_00388">
    <property type="entry name" value="LpxC"/>
    <property type="match status" value="1"/>
</dbReference>
<keyword evidence="5 12" id="KW-0444">Lipid biosynthesis</keyword>
<protein>
    <recommendedName>
        <fullName evidence="4 12">UDP-3-O-acyl-N-acetylglucosamine deacetylase</fullName>
        <shortName evidence="12">UDP-3-O-acyl-GlcNAc deacetylase</shortName>
        <ecNumber evidence="4 12">3.5.1.108</ecNumber>
    </recommendedName>
    <alternativeName>
        <fullName evidence="12">UDP-3-O-[R-3-hydroxymyristoyl]-N-acetylglucosamine deacetylase</fullName>
    </alternativeName>
</protein>
<evidence type="ECO:0000256" key="5">
    <source>
        <dbReference type="ARBA" id="ARBA00022516"/>
    </source>
</evidence>
<evidence type="ECO:0000256" key="8">
    <source>
        <dbReference type="ARBA" id="ARBA00022801"/>
    </source>
</evidence>
<keyword evidence="14" id="KW-1185">Reference proteome</keyword>
<evidence type="ECO:0000313" key="13">
    <source>
        <dbReference type="EMBL" id="OIS95243.1"/>
    </source>
</evidence>
<keyword evidence="7 12" id="KW-0479">Metal-binding</keyword>
<keyword evidence="10 12" id="KW-0443">Lipid metabolism</keyword>
<dbReference type="EMBL" id="MOEC01000001">
    <property type="protein sequence ID" value="OIS95243.1"/>
    <property type="molecule type" value="Genomic_DNA"/>
</dbReference>
<name>A0A1J6HS82_9HYPH</name>
<comment type="cofactor">
    <cofactor evidence="1 12">
        <name>Zn(2+)</name>
        <dbReference type="ChEBI" id="CHEBI:29105"/>
    </cofactor>
</comment>
<evidence type="ECO:0000256" key="6">
    <source>
        <dbReference type="ARBA" id="ARBA00022556"/>
    </source>
</evidence>